<dbReference type="PATRIC" id="fig|1658765.3.peg.3317"/>
<dbReference type="AlphaFoldDB" id="A0A0J7J3Q1"/>
<gene>
    <name evidence="1" type="ORF">Msub_20051</name>
</gene>
<organism evidence="1 2">
    <name type="scientific">Marinobacter subterrani</name>
    <dbReference type="NCBI Taxonomy" id="1658765"/>
    <lineage>
        <taxon>Bacteria</taxon>
        <taxon>Pseudomonadati</taxon>
        <taxon>Pseudomonadota</taxon>
        <taxon>Gammaproteobacteria</taxon>
        <taxon>Pseudomonadales</taxon>
        <taxon>Marinobacteraceae</taxon>
        <taxon>Marinobacter</taxon>
    </lineage>
</organism>
<dbReference type="PROSITE" id="PS51257">
    <property type="entry name" value="PROKAR_LIPOPROTEIN"/>
    <property type="match status" value="1"/>
</dbReference>
<accession>A0A0J7J3Q1</accession>
<name>A0A0J7J3Q1_9GAMM</name>
<comment type="caution">
    <text evidence="1">The sequence shown here is derived from an EMBL/GenBank/DDBJ whole genome shotgun (WGS) entry which is preliminary data.</text>
</comment>
<keyword evidence="2" id="KW-1185">Reference proteome</keyword>
<dbReference type="Proteomes" id="UP000036102">
    <property type="component" value="Unassembled WGS sequence"/>
</dbReference>
<dbReference type="RefSeq" id="WP_048497186.1">
    <property type="nucleotide sequence ID" value="NZ_LFBU01000002.1"/>
</dbReference>
<evidence type="ECO:0000313" key="1">
    <source>
        <dbReference type="EMBL" id="KMQ72857.1"/>
    </source>
</evidence>
<protein>
    <recommendedName>
        <fullName evidence="3">Lipoprotein</fullName>
    </recommendedName>
</protein>
<evidence type="ECO:0008006" key="3">
    <source>
        <dbReference type="Google" id="ProtNLM"/>
    </source>
</evidence>
<reference evidence="1 2" key="1">
    <citation type="submission" date="2015-06" db="EMBL/GenBank/DDBJ databases">
        <title>Marinobacter subterrani, a genetically tractable neutrophilic iron-oxidizing strain isolated from the Soudan Iron Mine.</title>
        <authorList>
            <person name="Bonis B.M."/>
            <person name="Gralnick J.A."/>
        </authorList>
    </citation>
    <scope>NUCLEOTIDE SEQUENCE [LARGE SCALE GENOMIC DNA]</scope>
    <source>
        <strain evidence="1 2">JG233</strain>
    </source>
</reference>
<dbReference type="OrthoDB" id="9984700at2"/>
<proteinExistence type="predicted"/>
<dbReference type="EMBL" id="LFBU01000002">
    <property type="protein sequence ID" value="KMQ72857.1"/>
    <property type="molecule type" value="Genomic_DNA"/>
</dbReference>
<evidence type="ECO:0000313" key="2">
    <source>
        <dbReference type="Proteomes" id="UP000036102"/>
    </source>
</evidence>
<sequence length="247" mass="27775">MLNPLKRVLQSRVGGIVAALSVTFLTACGPEDKPVIPEFDADKGLCYSMTPLLQTLPQTANLGSFVELQRDCSFHTVSALYVDKEARGRPRYEITTKVIDGTSPFVDFFTKDRPDLLQDPAVNQRMISRYGKQSLMHFKDCHQHAVELGTAILGRHFSVVTEEAGHKVCVSTFSSPKRGEMYGDLYIQPRPDILMEIRYARSSKEYWHNVDDVAQHLLPLVSELNVPTSEWPKPIEKSKNDGVGRQP</sequence>